<keyword evidence="3" id="KW-1185">Reference proteome</keyword>
<dbReference type="AlphaFoldDB" id="A0A4Y2DPK7"/>
<protein>
    <submittedName>
        <fullName evidence="2">Uncharacterized protein</fullName>
    </submittedName>
</protein>
<reference evidence="2 3" key="1">
    <citation type="journal article" date="2019" name="Sci. Rep.">
        <title>Orb-weaving spider Araneus ventricosus genome elucidates the spidroin gene catalogue.</title>
        <authorList>
            <person name="Kono N."/>
            <person name="Nakamura H."/>
            <person name="Ohtoshi R."/>
            <person name="Moran D.A.P."/>
            <person name="Shinohara A."/>
            <person name="Yoshida Y."/>
            <person name="Fujiwara M."/>
            <person name="Mori M."/>
            <person name="Tomita M."/>
            <person name="Arakawa K."/>
        </authorList>
    </citation>
    <scope>NUCLEOTIDE SEQUENCE [LARGE SCALE GENOMIC DNA]</scope>
</reference>
<dbReference type="Proteomes" id="UP000499080">
    <property type="component" value="Unassembled WGS sequence"/>
</dbReference>
<dbReference type="EMBL" id="BGPR01000410">
    <property type="protein sequence ID" value="GBM18740.1"/>
    <property type="molecule type" value="Genomic_DNA"/>
</dbReference>
<evidence type="ECO:0000313" key="2">
    <source>
        <dbReference type="EMBL" id="GBM18740.1"/>
    </source>
</evidence>
<accession>A0A4Y2DPK7</accession>
<evidence type="ECO:0000313" key="3">
    <source>
        <dbReference type="Proteomes" id="UP000499080"/>
    </source>
</evidence>
<evidence type="ECO:0000256" key="1">
    <source>
        <dbReference type="SAM" id="MobiDB-lite"/>
    </source>
</evidence>
<organism evidence="2 3">
    <name type="scientific">Araneus ventricosus</name>
    <name type="common">Orbweaver spider</name>
    <name type="synonym">Epeira ventricosa</name>
    <dbReference type="NCBI Taxonomy" id="182803"/>
    <lineage>
        <taxon>Eukaryota</taxon>
        <taxon>Metazoa</taxon>
        <taxon>Ecdysozoa</taxon>
        <taxon>Arthropoda</taxon>
        <taxon>Chelicerata</taxon>
        <taxon>Arachnida</taxon>
        <taxon>Araneae</taxon>
        <taxon>Araneomorphae</taxon>
        <taxon>Entelegynae</taxon>
        <taxon>Araneoidea</taxon>
        <taxon>Araneidae</taxon>
        <taxon>Araneus</taxon>
    </lineage>
</organism>
<comment type="caution">
    <text evidence="2">The sequence shown here is derived from an EMBL/GenBank/DDBJ whole genome shotgun (WGS) entry which is preliminary data.</text>
</comment>
<proteinExistence type="predicted"/>
<sequence>MSTNPHSKVPARPSPTSVQPEGLYSSLVKLSLLRRRVGGGLHIFSSDTFELIYTSPFGRSGLFSTFPALNLTFNCPSNALWHPSMEYFPTCRNYNY</sequence>
<gene>
    <name evidence="2" type="ORF">AVEN_44301_1</name>
</gene>
<feature type="region of interest" description="Disordered" evidence="1">
    <location>
        <begin position="1"/>
        <end position="20"/>
    </location>
</feature>
<name>A0A4Y2DPK7_ARAVE</name>